<dbReference type="AlphaFoldDB" id="A0A0D2NXK7"/>
<dbReference type="Proteomes" id="UP000054270">
    <property type="component" value="Unassembled WGS sequence"/>
</dbReference>
<organism evidence="2 3">
    <name type="scientific">Hypholoma sublateritium (strain FD-334 SS-4)</name>
    <dbReference type="NCBI Taxonomy" id="945553"/>
    <lineage>
        <taxon>Eukaryota</taxon>
        <taxon>Fungi</taxon>
        <taxon>Dikarya</taxon>
        <taxon>Basidiomycota</taxon>
        <taxon>Agaricomycotina</taxon>
        <taxon>Agaricomycetes</taxon>
        <taxon>Agaricomycetidae</taxon>
        <taxon>Agaricales</taxon>
        <taxon>Agaricineae</taxon>
        <taxon>Strophariaceae</taxon>
        <taxon>Hypholoma</taxon>
    </lineage>
</organism>
<evidence type="ECO:0000313" key="3">
    <source>
        <dbReference type="Proteomes" id="UP000054270"/>
    </source>
</evidence>
<protein>
    <submittedName>
        <fullName evidence="2">Uncharacterized protein</fullName>
    </submittedName>
</protein>
<proteinExistence type="predicted"/>
<feature type="region of interest" description="Disordered" evidence="1">
    <location>
        <begin position="143"/>
        <end position="186"/>
    </location>
</feature>
<dbReference type="EMBL" id="KN817770">
    <property type="protein sequence ID" value="KJA13200.1"/>
    <property type="molecule type" value="Genomic_DNA"/>
</dbReference>
<feature type="region of interest" description="Disordered" evidence="1">
    <location>
        <begin position="198"/>
        <end position="224"/>
    </location>
</feature>
<feature type="compositionally biased region" description="Basic residues" evidence="1">
    <location>
        <begin position="210"/>
        <end position="224"/>
    </location>
</feature>
<dbReference type="STRING" id="945553.A0A0D2NXK7"/>
<gene>
    <name evidence="2" type="ORF">HYPSUDRAFT_209736</name>
</gene>
<keyword evidence="3" id="KW-1185">Reference proteome</keyword>
<evidence type="ECO:0000256" key="1">
    <source>
        <dbReference type="SAM" id="MobiDB-lite"/>
    </source>
</evidence>
<name>A0A0D2NXK7_HYPSF</name>
<sequence>MSSTSGTEMIHLGPSGAPAIPDSLELDLDALVERRAQALLADSDLQIAAQVEAWNRTEAALMHQEEIMRQAVAELNDKLMAAERRLSEQSAPTTQDSSMGESEALTPQTRVAATPLPRKKHKVDSRRHQFPKITIPGGRILRSSASRATLQPAGSLRMDTAGRNQSRAPVDDMDTLEDNTGVSLEGTTPAAQAPVELILSSPQPPPKPRNLGRRTGTKSQEKKKKAVVVKAAAEVFRFLPREMPPDMGGLAKAMSLHLRILWSLLDAKAIPVNPPADLLSDFCDRFSNANANQLFVIQTIGPELIPRHLIQIGTSMSAENGRIAEQARSVEQHMLSYIQSCLSRFGLRCWCPDLR</sequence>
<reference evidence="3" key="1">
    <citation type="submission" date="2014-04" db="EMBL/GenBank/DDBJ databases">
        <title>Evolutionary Origins and Diversification of the Mycorrhizal Mutualists.</title>
        <authorList>
            <consortium name="DOE Joint Genome Institute"/>
            <consortium name="Mycorrhizal Genomics Consortium"/>
            <person name="Kohler A."/>
            <person name="Kuo A."/>
            <person name="Nagy L.G."/>
            <person name="Floudas D."/>
            <person name="Copeland A."/>
            <person name="Barry K.W."/>
            <person name="Cichocki N."/>
            <person name="Veneault-Fourrey C."/>
            <person name="LaButti K."/>
            <person name="Lindquist E.A."/>
            <person name="Lipzen A."/>
            <person name="Lundell T."/>
            <person name="Morin E."/>
            <person name="Murat C."/>
            <person name="Riley R."/>
            <person name="Ohm R."/>
            <person name="Sun H."/>
            <person name="Tunlid A."/>
            <person name="Henrissat B."/>
            <person name="Grigoriev I.V."/>
            <person name="Hibbett D.S."/>
            <person name="Martin F."/>
        </authorList>
    </citation>
    <scope>NUCLEOTIDE SEQUENCE [LARGE SCALE GENOMIC DNA]</scope>
    <source>
        <strain evidence="3">FD-334 SS-4</strain>
    </source>
</reference>
<feature type="region of interest" description="Disordered" evidence="1">
    <location>
        <begin position="85"/>
        <end position="127"/>
    </location>
</feature>
<feature type="compositionally biased region" description="Polar residues" evidence="1">
    <location>
        <begin position="88"/>
        <end position="111"/>
    </location>
</feature>
<feature type="compositionally biased region" description="Basic residues" evidence="1">
    <location>
        <begin position="117"/>
        <end position="127"/>
    </location>
</feature>
<accession>A0A0D2NXK7</accession>
<evidence type="ECO:0000313" key="2">
    <source>
        <dbReference type="EMBL" id="KJA13200.1"/>
    </source>
</evidence>
<dbReference type="OrthoDB" id="3254880at2759"/>